<dbReference type="InterPro" id="IPR004193">
    <property type="entry name" value="Glyco_hydro_13_N"/>
</dbReference>
<dbReference type="InterPro" id="IPR013783">
    <property type="entry name" value="Ig-like_fold"/>
</dbReference>
<organism evidence="6 7">
    <name type="scientific">Pseudanabaena yagii GIHE-NHR1</name>
    <dbReference type="NCBI Taxonomy" id="2722753"/>
    <lineage>
        <taxon>Bacteria</taxon>
        <taxon>Bacillati</taxon>
        <taxon>Cyanobacteriota</taxon>
        <taxon>Cyanophyceae</taxon>
        <taxon>Pseudanabaenales</taxon>
        <taxon>Pseudanabaenaceae</taxon>
        <taxon>Pseudanabaena</taxon>
        <taxon>Pseudanabaena yagii</taxon>
    </lineage>
</organism>
<evidence type="ECO:0000256" key="2">
    <source>
        <dbReference type="ARBA" id="ARBA00022801"/>
    </source>
</evidence>
<dbReference type="Gene3D" id="2.60.40.1180">
    <property type="entry name" value="Golgi alpha-mannosidase II"/>
    <property type="match status" value="1"/>
</dbReference>
<dbReference type="CDD" id="cd11326">
    <property type="entry name" value="AmyAc_Glg_debranch"/>
    <property type="match status" value="1"/>
</dbReference>
<dbReference type="InterPro" id="IPR014756">
    <property type="entry name" value="Ig_E-set"/>
</dbReference>
<dbReference type="PANTHER" id="PTHR43002">
    <property type="entry name" value="GLYCOGEN DEBRANCHING ENZYME"/>
    <property type="match status" value="1"/>
</dbReference>
<dbReference type="Gene3D" id="3.20.20.80">
    <property type="entry name" value="Glycosidases"/>
    <property type="match status" value="1"/>
</dbReference>
<dbReference type="InterPro" id="IPR013780">
    <property type="entry name" value="Glyco_hydro_b"/>
</dbReference>
<dbReference type="Pfam" id="PF02922">
    <property type="entry name" value="CBM_48"/>
    <property type="match status" value="1"/>
</dbReference>
<evidence type="ECO:0000256" key="4">
    <source>
        <dbReference type="SAM" id="MobiDB-lite"/>
    </source>
</evidence>
<dbReference type="CDD" id="cd02856">
    <property type="entry name" value="E_set_GDE_Isoamylase_N"/>
    <property type="match status" value="1"/>
</dbReference>
<sequence length="725" mass="83131">MLTDLDSRHPTVYPLGATWDGKGTNFAIFSKHAAGIELCLFDQENRETRLPLVEGENHIWSFYVPEVKPGQNYGFRVNGLHKPEQGHRFNPAKLLIDPYAKAIAGDVIHGAEIFGYAWDDSQKDLSISYQDDAHLIPKSVVVDDSFDWDGDRLLQTPWNQTIIYETHVKSFTQQNPDIPENLRGTYVGLAHPAAIAHLKSLGITAVELLPIHHFFLYSGLLADRGLSNYWGYDPIGYFAPYSGYSASGILGEQVTEFKHMVKCLHAEGIEVILDVVYNHTGEGNHLGPTLSLRGIDNAVYYRLQENNLREYTDFSGCGNCPNTLHPQVLKLIMDSLRYWVTEMHVDGFRFDVAAALGRGELIEIDIWRGAGQRKIKVANYDFDPLGVFFTLIHQDPILSQVKLIAEAWDAGDRGYQIGNFPILWSEWNGKYVDVMRDFWRGEDIKLKEFADRFIGSPDLYQHNYRRPHASINYVTCHDGFTLTDLVSYNEKHNEANLEDSGSNHNRSENFGVEGETDDSEILRMRSQQKRNFLVTLMMSQGVPMLLGGDEIGRTQQGNNNPYCQDNKISWFNWELSAENEALLKFVQQLIEFRCQHPIFRQDNWLERESNRDAIAWFNSDGIEISDEQWASVIRCISVFLDSTKIHSPNIQDDSFLLFFNAEDEIIDFIFPIDLRDRSWKIVIDTTKPTFEENLIELYKHEFKVAARSLLVLQILHSQYLIILDT</sequence>
<comment type="similarity">
    <text evidence="1">Belongs to the glycosyl hydrolase 13 family.</text>
</comment>
<feature type="domain" description="Glycosyl hydrolase family 13 catalytic" evidence="5">
    <location>
        <begin position="165"/>
        <end position="593"/>
    </location>
</feature>
<dbReference type="SUPFAM" id="SSF51011">
    <property type="entry name" value="Glycosyl hydrolase domain"/>
    <property type="match status" value="1"/>
</dbReference>
<reference evidence="6 7" key="1">
    <citation type="submission" date="2020-03" db="EMBL/GenBank/DDBJ databases">
        <title>Draft Genome Sequence of 2-Methylisoborneol Producing Pseudanabaena yagii Strain GIHE-NHR1 Isolated from North Han River in South Korea.</title>
        <authorList>
            <person name="Jeong J."/>
        </authorList>
    </citation>
    <scope>NUCLEOTIDE SEQUENCE [LARGE SCALE GENOMIC DNA]</scope>
    <source>
        <strain evidence="6 7">GIHE-NHR1</strain>
    </source>
</reference>
<evidence type="ECO:0000256" key="1">
    <source>
        <dbReference type="ARBA" id="ARBA00008061"/>
    </source>
</evidence>
<dbReference type="Gene3D" id="2.60.40.10">
    <property type="entry name" value="Immunoglobulins"/>
    <property type="match status" value="1"/>
</dbReference>
<evidence type="ECO:0000313" key="6">
    <source>
        <dbReference type="EMBL" id="NMF58384.1"/>
    </source>
</evidence>
<accession>A0ABX1LQJ0</accession>
<dbReference type="InterPro" id="IPR017853">
    <property type="entry name" value="GH"/>
</dbReference>
<dbReference type="Proteomes" id="UP000738376">
    <property type="component" value="Unassembled WGS sequence"/>
</dbReference>
<evidence type="ECO:0000313" key="7">
    <source>
        <dbReference type="Proteomes" id="UP000738376"/>
    </source>
</evidence>
<dbReference type="InterPro" id="IPR011837">
    <property type="entry name" value="Glycogen_debranch_GlgX"/>
</dbReference>
<dbReference type="InterPro" id="IPR044505">
    <property type="entry name" value="GlgX_Isoamylase_N_E_set"/>
</dbReference>
<dbReference type="SUPFAM" id="SSF51445">
    <property type="entry name" value="(Trans)glycosidases"/>
    <property type="match status" value="1"/>
</dbReference>
<dbReference type="InterPro" id="IPR006047">
    <property type="entry name" value="GH13_cat_dom"/>
</dbReference>
<dbReference type="NCBIfam" id="TIGR02100">
    <property type="entry name" value="glgX_debranch"/>
    <property type="match status" value="1"/>
</dbReference>
<keyword evidence="3" id="KW-0326">Glycosidase</keyword>
<keyword evidence="2" id="KW-0378">Hydrolase</keyword>
<dbReference type="EMBL" id="JAAVJL010000001">
    <property type="protein sequence ID" value="NMF58384.1"/>
    <property type="molecule type" value="Genomic_DNA"/>
</dbReference>
<gene>
    <name evidence="6" type="primary">glgX</name>
    <name evidence="6" type="ORF">HC246_10215</name>
</gene>
<protein>
    <submittedName>
        <fullName evidence="6">Glycogen debranching protein GlgX</fullName>
    </submittedName>
</protein>
<dbReference type="RefSeq" id="WP_169363298.1">
    <property type="nucleotide sequence ID" value="NZ_JAAVJL010000001.1"/>
</dbReference>
<name>A0ABX1LQJ0_9CYAN</name>
<dbReference type="SMART" id="SM00642">
    <property type="entry name" value="Aamy"/>
    <property type="match status" value="1"/>
</dbReference>
<evidence type="ECO:0000259" key="5">
    <source>
        <dbReference type="SMART" id="SM00642"/>
    </source>
</evidence>
<feature type="region of interest" description="Disordered" evidence="4">
    <location>
        <begin position="494"/>
        <end position="518"/>
    </location>
</feature>
<proteinExistence type="inferred from homology"/>
<evidence type="ECO:0000256" key="3">
    <source>
        <dbReference type="ARBA" id="ARBA00023295"/>
    </source>
</evidence>
<keyword evidence="7" id="KW-1185">Reference proteome</keyword>
<comment type="caution">
    <text evidence="6">The sequence shown here is derived from an EMBL/GenBank/DDBJ whole genome shotgun (WGS) entry which is preliminary data.</text>
</comment>
<dbReference type="SUPFAM" id="SSF81296">
    <property type="entry name" value="E set domains"/>
    <property type="match status" value="1"/>
</dbReference>